<sequence length="109" mass="12236">MTNEARVHFRDIKPYAVPKSLADLRGPRNGLVELRHSVLWAPGSRHIDLEEPGGVGLAYRAVISEGTVADQIAVLNKERLIEVWSVLLLPRRAKDLWEERFPELCQGAA</sequence>
<evidence type="ECO:0000313" key="1">
    <source>
        <dbReference type="EMBL" id="RRD06306.1"/>
    </source>
</evidence>
<evidence type="ECO:0000313" key="2">
    <source>
        <dbReference type="Proteomes" id="UP000280819"/>
    </source>
</evidence>
<dbReference type="EMBL" id="RQZG01000003">
    <property type="protein sequence ID" value="RRD06306.1"/>
    <property type="molecule type" value="Genomic_DNA"/>
</dbReference>
<accession>A0A3P1TBQ4</accession>
<proteinExistence type="predicted"/>
<organism evidence="1 2">
    <name type="scientific">Arachnia propionica</name>
    <dbReference type="NCBI Taxonomy" id="1750"/>
    <lineage>
        <taxon>Bacteria</taxon>
        <taxon>Bacillati</taxon>
        <taxon>Actinomycetota</taxon>
        <taxon>Actinomycetes</taxon>
        <taxon>Propionibacteriales</taxon>
        <taxon>Propionibacteriaceae</taxon>
        <taxon>Arachnia</taxon>
    </lineage>
</organism>
<name>A0A3P1TBQ4_9ACTN</name>
<dbReference type="RefSeq" id="WP_124843197.1">
    <property type="nucleotide sequence ID" value="NZ_RQZG01000003.1"/>
</dbReference>
<reference evidence="1 2" key="1">
    <citation type="submission" date="2018-11" db="EMBL/GenBank/DDBJ databases">
        <title>Genomes From Bacteria Associated with the Canine Oral Cavity: a Test Case for Automated Genome-Based Taxonomic Assignment.</title>
        <authorList>
            <person name="Coil D.A."/>
            <person name="Jospin G."/>
            <person name="Darling A.E."/>
            <person name="Wallis C."/>
            <person name="Davis I.J."/>
            <person name="Harris S."/>
            <person name="Eisen J.A."/>
            <person name="Holcombe L.J."/>
            <person name="O'Flynn C."/>
        </authorList>
    </citation>
    <scope>NUCLEOTIDE SEQUENCE [LARGE SCALE GENOMIC DNA]</scope>
    <source>
        <strain evidence="1 2">OH887_COT-365</strain>
    </source>
</reference>
<dbReference type="AlphaFoldDB" id="A0A3P1TBQ4"/>
<dbReference type="OrthoDB" id="3296614at2"/>
<comment type="caution">
    <text evidence="1">The sequence shown here is derived from an EMBL/GenBank/DDBJ whole genome shotgun (WGS) entry which is preliminary data.</text>
</comment>
<dbReference type="Proteomes" id="UP000280819">
    <property type="component" value="Unassembled WGS sequence"/>
</dbReference>
<gene>
    <name evidence="1" type="ORF">EII34_04090</name>
</gene>
<protein>
    <submittedName>
        <fullName evidence="1">Transcriptional regulator</fullName>
    </submittedName>
</protein>